<reference evidence="1 2" key="1">
    <citation type="submission" date="2020-08" db="EMBL/GenBank/DDBJ databases">
        <title>Croceimicrobium hydrocarbonivorans gen. nov., sp. nov., a novel marine bacterium isolated from a bacterial consortium that degrades polyethylene terephthalate.</title>
        <authorList>
            <person name="Liu R."/>
        </authorList>
    </citation>
    <scope>NUCLEOTIDE SEQUENCE [LARGE SCALE GENOMIC DNA]</scope>
    <source>
        <strain evidence="1 2">A20-9</strain>
    </source>
</reference>
<proteinExistence type="predicted"/>
<dbReference type="KEGG" id="chyd:H4K34_12620"/>
<dbReference type="RefSeq" id="WP_210757744.1">
    <property type="nucleotide sequence ID" value="NZ_CP060139.1"/>
</dbReference>
<evidence type="ECO:0000313" key="2">
    <source>
        <dbReference type="Proteomes" id="UP000516305"/>
    </source>
</evidence>
<organism evidence="1 2">
    <name type="scientific">Croceimicrobium hydrocarbonivorans</name>
    <dbReference type="NCBI Taxonomy" id="2761580"/>
    <lineage>
        <taxon>Bacteria</taxon>
        <taxon>Pseudomonadati</taxon>
        <taxon>Bacteroidota</taxon>
        <taxon>Flavobacteriia</taxon>
        <taxon>Flavobacteriales</taxon>
        <taxon>Owenweeksiaceae</taxon>
        <taxon>Croceimicrobium</taxon>
    </lineage>
</organism>
<keyword evidence="2" id="KW-1185">Reference proteome</keyword>
<protein>
    <submittedName>
        <fullName evidence="1">Uncharacterized protein</fullName>
    </submittedName>
</protein>
<evidence type="ECO:0000313" key="1">
    <source>
        <dbReference type="EMBL" id="QNR23214.1"/>
    </source>
</evidence>
<dbReference type="Proteomes" id="UP000516305">
    <property type="component" value="Chromosome"/>
</dbReference>
<accession>A0A7H0VBW6</accession>
<gene>
    <name evidence="1" type="ORF">H4K34_12620</name>
</gene>
<name>A0A7H0VBW6_9FLAO</name>
<dbReference type="EMBL" id="CP060139">
    <property type="protein sequence ID" value="QNR23214.1"/>
    <property type="molecule type" value="Genomic_DNA"/>
</dbReference>
<sequence length="460" mass="54364">MLALFVELKEDNSICKAKNDSQRKLGELLENQILDLLLHEQNTYSGFDDASHPMLLEKRLIKARVLMQHGVYQRSEQHLSRIVQIATEAEDFEMAIRAQRSMISITALHKDSQKFTKYFKTLDDLEYLNAQKNRAIRLFQELRIRKQRQLLENMLIFLSSAYSKLEESSQKAPSKTLEFIRLYFLKEKLEFEGDPGGSIAVLNKLQDAAPIALSNYLISGPMELFYEMARLLFSTGNSWSAEFFLQKCVRRMKLENYSYHRSLELLFFLYHHQDLEAKRNAILNLQLPELLQSDSLSTFDHCKWLYYRACVALNEHNAHACLKDIDRIYHLDKPENSLNLHLRMLRITAFIESQLFDHADRDIEASRKFINRNKLEEKMIQLQLWDYFEALKALKKTGYQFEQLSLNKPIFFKPKALGFTLFNYADWLAMKMRNPRFKLTYLEDRRNHLFEQGIAQPIYL</sequence>
<dbReference type="AlphaFoldDB" id="A0A7H0VBW6"/>